<dbReference type="InterPro" id="IPR050194">
    <property type="entry name" value="Glycosyltransferase_grp1"/>
</dbReference>
<protein>
    <submittedName>
        <fullName evidence="3">WnmB</fullName>
    </submittedName>
</protein>
<evidence type="ECO:0000313" key="3">
    <source>
        <dbReference type="EMBL" id="AEQ62045.1"/>
    </source>
</evidence>
<reference evidence="3" key="1">
    <citation type="journal article" date="2012" name="J. Clin. Microbiol.">
        <title>Development of a Multiplex PCR Assay for Detection and Genogrouping of Neisseria meningitidis.</title>
        <authorList>
            <person name="Zhu H."/>
            <person name="Wang Q."/>
            <person name="Wen L."/>
            <person name="Xu J."/>
            <person name="Shao Z."/>
            <person name="Chen M."/>
            <person name="Chen M."/>
            <person name="Reeves P.R."/>
            <person name="Cao B."/>
            <person name="Wang L."/>
        </authorList>
    </citation>
    <scope>NUCLEOTIDE SEQUENCE</scope>
    <source>
        <strain evidence="3">CMCC29047</strain>
    </source>
</reference>
<proteinExistence type="predicted"/>
<feature type="domain" description="Glycosyl transferase family 1" evidence="1">
    <location>
        <begin position="559"/>
        <end position="736"/>
    </location>
</feature>
<dbReference type="EMBL" id="HQ437687">
    <property type="protein sequence ID" value="AEQ62045.1"/>
    <property type="molecule type" value="Genomic_DNA"/>
</dbReference>
<organism evidence="3">
    <name type="scientific">Neisseria meningitidis</name>
    <dbReference type="NCBI Taxonomy" id="487"/>
    <lineage>
        <taxon>Bacteria</taxon>
        <taxon>Pseudomonadati</taxon>
        <taxon>Pseudomonadota</taxon>
        <taxon>Betaproteobacteria</taxon>
        <taxon>Neisseriales</taxon>
        <taxon>Neisseriaceae</taxon>
        <taxon>Neisseria</taxon>
    </lineage>
</organism>
<dbReference type="Pfam" id="PF13579">
    <property type="entry name" value="Glyco_trans_4_4"/>
    <property type="match status" value="1"/>
</dbReference>
<dbReference type="Pfam" id="PF00534">
    <property type="entry name" value="Glycos_transf_1"/>
    <property type="match status" value="1"/>
</dbReference>
<dbReference type="GO" id="GO:0016758">
    <property type="term" value="F:hexosyltransferase activity"/>
    <property type="evidence" value="ECO:0007669"/>
    <property type="project" value="TreeGrafter"/>
</dbReference>
<evidence type="ECO:0000259" key="1">
    <source>
        <dbReference type="Pfam" id="PF00534"/>
    </source>
</evidence>
<gene>
    <name evidence="3" type="primary">wnmB</name>
</gene>
<dbReference type="Gene3D" id="3.40.50.2000">
    <property type="entry name" value="Glycogen Phosphorylase B"/>
    <property type="match status" value="2"/>
</dbReference>
<dbReference type="CDD" id="cd03794">
    <property type="entry name" value="GT4_WbuB-like"/>
    <property type="match status" value="1"/>
</dbReference>
<dbReference type="AlphaFoldDB" id="H6T614"/>
<dbReference type="SUPFAM" id="SSF53756">
    <property type="entry name" value="UDP-Glycosyltransferase/glycogen phosphorylase"/>
    <property type="match status" value="1"/>
</dbReference>
<feature type="domain" description="Glycosyltransferase subfamily 4-like N-terminal" evidence="2">
    <location>
        <begin position="362"/>
        <end position="542"/>
    </location>
</feature>
<dbReference type="InterPro" id="IPR028098">
    <property type="entry name" value="Glyco_trans_4-like_N"/>
</dbReference>
<evidence type="ECO:0000259" key="2">
    <source>
        <dbReference type="Pfam" id="PF13579"/>
    </source>
</evidence>
<dbReference type="PANTHER" id="PTHR45947:SF3">
    <property type="entry name" value="SULFOQUINOVOSYL TRANSFERASE SQD2"/>
    <property type="match status" value="1"/>
</dbReference>
<name>H6T614_NEIME</name>
<dbReference type="InterPro" id="IPR001296">
    <property type="entry name" value="Glyco_trans_1"/>
</dbReference>
<sequence>MLKKFRKNATKTVNSLKKHKIIQQISSANEKRIAKFFDLYLKDKSVPYQLPHHKSERESLILNTYLSNGINGLIGILEKDQTNSKMERSKVYLEAGQIVKKHNKYDAYLLCYMANGLYKSETTCRALGWAALHAKELEIAQMCVQELDEFYQKEGDVQHKKLAERLKLSVSKAVEVLRGDAIKASSIKISYKQDEVVSETFEEHRVDVEFLLALYKQSTREKVVAVIQNSELKQKEKAQLCIQLSKHFRELFKIEQSVYFADQALFFDESATILRGVYWAYKRAGEQSKTDNVLKKLEQNMLTLSRKEQDAIKKLRANYNSTYSVLKVLEDLKSVRKQYPEYAPIKNRICYVLHNSLPYASGGYATRGHGLAKGFLNHGFDIKVVNRPGFPYETKPELDELHPPKLEQVDGVDYIKISQPRRGVGLTTADYIGQATEALLQEFLELKPEIIIGASNYLTALPALLAARKLGIPFIYEVRGFWEITRLSREPEFAHHPSFKIQVEMESAVVKAADHVFTLTNAMKDELVKRGADISKITLIPNSCNPEQFIPRTKDVALMQKLSFPENIPVIGYIGTLVIYEGLEYLAEACGKLKQRGIEFRLLLVGNENTAGTNRGEITEMIAQTVEKYGFTDWLVMPGRIPFKEVESYYSIIDIVPFPRKPWPVCEMVSPMKPLEALAMEKAIVVSSVGALAEMVNPNETGVVFRKGDIDDLADKLQMLISNPDLCKIMGKNGRMWVEHERTWQKTSDKASSMLKLVLDGK</sequence>
<dbReference type="PANTHER" id="PTHR45947">
    <property type="entry name" value="SULFOQUINOVOSYL TRANSFERASE SQD2"/>
    <property type="match status" value="1"/>
</dbReference>
<accession>H6T614</accession>